<evidence type="ECO:0000256" key="4">
    <source>
        <dbReference type="SAM" id="MobiDB-lite"/>
    </source>
</evidence>
<dbReference type="CDD" id="cd06170">
    <property type="entry name" value="LuxR_C_like"/>
    <property type="match status" value="1"/>
</dbReference>
<dbReference type="SUPFAM" id="SSF48452">
    <property type="entry name" value="TPR-like"/>
    <property type="match status" value="2"/>
</dbReference>
<dbReference type="PANTHER" id="PTHR44688">
    <property type="entry name" value="DNA-BINDING TRANSCRIPTIONAL ACTIVATOR DEVR_DOSR"/>
    <property type="match status" value="1"/>
</dbReference>
<dbReference type="RefSeq" id="WP_133186946.1">
    <property type="nucleotide sequence ID" value="NZ_SMOD01000030.1"/>
</dbReference>
<dbReference type="Gene3D" id="1.10.10.10">
    <property type="entry name" value="Winged helix-like DNA-binding domain superfamily/Winged helix DNA-binding domain"/>
    <property type="match status" value="1"/>
</dbReference>
<dbReference type="InterPro" id="IPR059106">
    <property type="entry name" value="WHD_MalT"/>
</dbReference>
<dbReference type="SMART" id="SM00421">
    <property type="entry name" value="HTH_LUXR"/>
    <property type="match status" value="1"/>
</dbReference>
<keyword evidence="2" id="KW-0238">DNA-binding</keyword>
<protein>
    <submittedName>
        <fullName evidence="6">Helix-turn-helix transcriptional regulator</fullName>
    </submittedName>
</protein>
<dbReference type="Pfam" id="PF17874">
    <property type="entry name" value="TPR_MalT"/>
    <property type="match status" value="1"/>
</dbReference>
<evidence type="ECO:0000256" key="3">
    <source>
        <dbReference type="ARBA" id="ARBA00023163"/>
    </source>
</evidence>
<evidence type="ECO:0000256" key="1">
    <source>
        <dbReference type="ARBA" id="ARBA00023015"/>
    </source>
</evidence>
<dbReference type="GO" id="GO:0006355">
    <property type="term" value="P:regulation of DNA-templated transcription"/>
    <property type="evidence" value="ECO:0007669"/>
    <property type="project" value="InterPro"/>
</dbReference>
<dbReference type="Pfam" id="PF00196">
    <property type="entry name" value="GerE"/>
    <property type="match status" value="1"/>
</dbReference>
<dbReference type="SUPFAM" id="SSF46894">
    <property type="entry name" value="C-terminal effector domain of the bipartite response regulators"/>
    <property type="match status" value="1"/>
</dbReference>
<organism evidence="6 7">
    <name type="scientific">Paraburkholderia guartelaensis</name>
    <dbReference type="NCBI Taxonomy" id="2546446"/>
    <lineage>
        <taxon>Bacteria</taxon>
        <taxon>Pseudomonadati</taxon>
        <taxon>Pseudomonadota</taxon>
        <taxon>Betaproteobacteria</taxon>
        <taxon>Burkholderiales</taxon>
        <taxon>Burkholderiaceae</taxon>
        <taxon>Paraburkholderia</taxon>
    </lineage>
</organism>
<dbReference type="AlphaFoldDB" id="A0A4R5L8I6"/>
<sequence>MNIVDAHAASGHQNPPRGIVASKLTPPADSPSHLLRTQLIETIAGAHTARLVLIRASAGFGKTTLLQQYAAHCRAHRREVAWLRLDAADNDFGRFLQHLDAALPGTRTPRALTLDPDTFASSLIERVAAHGKPLAILLDDFESIQSPAVLAFMQDLIAALPPGNPLVAASRVTPELGIGRIRARGELLDINPAALRFTLAEASAFIREKCALPLRDADIATLHRCTEGWATAIYLATLSLRTRTDHAAFVASFSGTNLELAEYLAEDILARQSEACRSFLLETSALPQFCAALCDAATGRNDSREMLDYLERANLFLVPLDGERSWYRYHRLFASFLQHRLRAAQPEREREVHGAAARWYLEAQRPIPAIDHLLDAGDEAGALAEIARHSRALLGSGRLRLLMRWLDRIGAARLATRPDVGLTYAWVLLLNRRYADAMRTTQNIVEGSVGQPNQDSVAFVAEAIRGVLLALTDQVEACAQTSAALLDRLPDRANFSFYSLTNSLAFSYVCTDRYDEARGVLSRALRRAHDHPYVVMRTMAETIEGIIDLVQGRLGTALARLEISAANATANRTVDSGGGRTSVDGVRSLALYEKNALDEMTHLLADALPRAKRVGVTDGLIATHVLSARVALFEGNVEQWLRLLAELEQLGRAVKSDRAVSAAWLERARVATLEGRFDAAEQALRAATLHADWARPGVSYHASEIDEPVIARCRLDIAQGRYATACAALSEAVAQASARRRHWRALKLRVLLALALDGNGERTAAFDMLTEALRMASHEGFVRAFLDEGEALMRLLGAWAERGPTQIGSLGVVPAFVAQLLDGVAPSHSHIADSTTGAADLSPYAADSPADALTARELDVLRMLSAGHRNRVIAEKLFVSELTVKSHLRKINAKLGAGNRTQAVAIGRAKGLIP</sequence>
<dbReference type="InterPro" id="IPR041617">
    <property type="entry name" value="TPR_MalT"/>
</dbReference>
<accession>A0A4R5L8I6</accession>
<evidence type="ECO:0000256" key="2">
    <source>
        <dbReference type="ARBA" id="ARBA00023125"/>
    </source>
</evidence>
<gene>
    <name evidence="6" type="ORF">E1N52_30725</name>
</gene>
<proteinExistence type="predicted"/>
<dbReference type="Gene3D" id="1.25.40.10">
    <property type="entry name" value="Tetratricopeptide repeat domain"/>
    <property type="match status" value="1"/>
</dbReference>
<dbReference type="GO" id="GO:0003677">
    <property type="term" value="F:DNA binding"/>
    <property type="evidence" value="ECO:0007669"/>
    <property type="project" value="UniProtKB-KW"/>
</dbReference>
<dbReference type="InterPro" id="IPR027417">
    <property type="entry name" value="P-loop_NTPase"/>
</dbReference>
<dbReference type="InterPro" id="IPR036388">
    <property type="entry name" value="WH-like_DNA-bd_sf"/>
</dbReference>
<dbReference type="InterPro" id="IPR000792">
    <property type="entry name" value="Tscrpt_reg_LuxR_C"/>
</dbReference>
<reference evidence="6 7" key="1">
    <citation type="submission" date="2019-03" db="EMBL/GenBank/DDBJ databases">
        <title>Paraburkholderia sp. isolated from native Mimosa gymnas in Guartela State Park, Brazil.</title>
        <authorList>
            <person name="Paulitsch F."/>
            <person name="Hungria M."/>
            <person name="Delamuta J.R.M."/>
            <person name="Ribeiro R.A."/>
            <person name="Dall'Agnol R."/>
            <person name="Silva J.S.B."/>
        </authorList>
    </citation>
    <scope>NUCLEOTIDE SEQUENCE [LARGE SCALE GENOMIC DNA]</scope>
    <source>
        <strain evidence="6 7">CNPSo 3008</strain>
    </source>
</reference>
<dbReference type="PROSITE" id="PS50043">
    <property type="entry name" value="HTH_LUXR_2"/>
    <property type="match status" value="1"/>
</dbReference>
<dbReference type="PANTHER" id="PTHR44688:SF16">
    <property type="entry name" value="DNA-BINDING TRANSCRIPTIONAL ACTIVATOR DEVR_DOSR"/>
    <property type="match status" value="1"/>
</dbReference>
<dbReference type="InterPro" id="IPR016032">
    <property type="entry name" value="Sig_transdc_resp-reg_C-effctor"/>
</dbReference>
<comment type="caution">
    <text evidence="6">The sequence shown here is derived from an EMBL/GenBank/DDBJ whole genome shotgun (WGS) entry which is preliminary data.</text>
</comment>
<feature type="region of interest" description="Disordered" evidence="4">
    <location>
        <begin position="1"/>
        <end position="26"/>
    </location>
</feature>
<keyword evidence="1" id="KW-0805">Transcription regulation</keyword>
<dbReference type="EMBL" id="SMOD01000030">
    <property type="protein sequence ID" value="TDG04247.1"/>
    <property type="molecule type" value="Genomic_DNA"/>
</dbReference>
<dbReference type="Gene3D" id="3.40.50.300">
    <property type="entry name" value="P-loop containing nucleotide triphosphate hydrolases"/>
    <property type="match status" value="1"/>
</dbReference>
<dbReference type="Proteomes" id="UP000295606">
    <property type="component" value="Unassembled WGS sequence"/>
</dbReference>
<evidence type="ECO:0000313" key="7">
    <source>
        <dbReference type="Proteomes" id="UP000295606"/>
    </source>
</evidence>
<dbReference type="OrthoDB" id="134985at2"/>
<dbReference type="SUPFAM" id="SSF52540">
    <property type="entry name" value="P-loop containing nucleoside triphosphate hydrolases"/>
    <property type="match status" value="1"/>
</dbReference>
<keyword evidence="3" id="KW-0804">Transcription</keyword>
<dbReference type="Pfam" id="PF25873">
    <property type="entry name" value="WHD_MalT"/>
    <property type="match status" value="1"/>
</dbReference>
<evidence type="ECO:0000313" key="6">
    <source>
        <dbReference type="EMBL" id="TDG04247.1"/>
    </source>
</evidence>
<dbReference type="PRINTS" id="PR00038">
    <property type="entry name" value="HTHLUXR"/>
</dbReference>
<evidence type="ECO:0000259" key="5">
    <source>
        <dbReference type="PROSITE" id="PS50043"/>
    </source>
</evidence>
<name>A0A4R5L8I6_9BURK</name>
<dbReference type="InterPro" id="IPR011990">
    <property type="entry name" value="TPR-like_helical_dom_sf"/>
</dbReference>
<feature type="domain" description="HTH luxR-type" evidence="5">
    <location>
        <begin position="846"/>
        <end position="911"/>
    </location>
</feature>